<organism evidence="1 2">
    <name type="scientific">Caballeronia sordidicola</name>
    <name type="common">Burkholderia sordidicola</name>
    <dbReference type="NCBI Taxonomy" id="196367"/>
    <lineage>
        <taxon>Bacteria</taxon>
        <taxon>Pseudomonadati</taxon>
        <taxon>Pseudomonadota</taxon>
        <taxon>Betaproteobacteria</taxon>
        <taxon>Burkholderiales</taxon>
        <taxon>Burkholderiaceae</taxon>
        <taxon>Caballeronia</taxon>
    </lineage>
</organism>
<proteinExistence type="predicted"/>
<protein>
    <submittedName>
        <fullName evidence="1">Uncharacterized protein</fullName>
    </submittedName>
</protein>
<dbReference type="AlphaFoldDB" id="A0A226X8I5"/>
<evidence type="ECO:0000313" key="2">
    <source>
        <dbReference type="Proteomes" id="UP000214720"/>
    </source>
</evidence>
<dbReference type="EMBL" id="MTHB01000031">
    <property type="protein sequence ID" value="OXC79795.1"/>
    <property type="molecule type" value="Genomic_DNA"/>
</dbReference>
<sequence>MALRTIFLKPSAMNRTLIEQQALKQCCMETIDQTDWTVPQYVAENCARERLVLDGHESVCYAR</sequence>
<dbReference type="Proteomes" id="UP000214720">
    <property type="component" value="Unassembled WGS sequence"/>
</dbReference>
<comment type="caution">
    <text evidence="1">The sequence shown here is derived from an EMBL/GenBank/DDBJ whole genome shotgun (WGS) entry which is preliminary data.</text>
</comment>
<reference evidence="2" key="1">
    <citation type="submission" date="2017-01" db="EMBL/GenBank/DDBJ databases">
        <title>Genome Analysis of Deinococcus marmoris KOPRI26562.</title>
        <authorList>
            <person name="Kim J.H."/>
            <person name="Oh H.-M."/>
        </authorList>
    </citation>
    <scope>NUCLEOTIDE SEQUENCE [LARGE SCALE GENOMIC DNA]</scope>
    <source>
        <strain evidence="2">PAMC 26633</strain>
    </source>
</reference>
<evidence type="ECO:0000313" key="1">
    <source>
        <dbReference type="EMBL" id="OXC79795.1"/>
    </source>
</evidence>
<name>A0A226X8I5_CABSO</name>
<gene>
    <name evidence="1" type="ORF">BSU04_05175</name>
</gene>
<accession>A0A226X8I5</accession>